<dbReference type="AlphaFoldDB" id="A0A7C3VHB2"/>
<dbReference type="EMBL" id="DSPX01000125">
    <property type="protein sequence ID" value="HGG01412.1"/>
    <property type="molecule type" value="Genomic_DNA"/>
</dbReference>
<dbReference type="InterPro" id="IPR029044">
    <property type="entry name" value="Nucleotide-diphossugar_trans"/>
</dbReference>
<protein>
    <submittedName>
        <fullName evidence="1">Sugar transferase</fullName>
    </submittedName>
</protein>
<dbReference type="GO" id="GO:0016740">
    <property type="term" value="F:transferase activity"/>
    <property type="evidence" value="ECO:0007669"/>
    <property type="project" value="UniProtKB-KW"/>
</dbReference>
<keyword evidence="1" id="KW-0808">Transferase</keyword>
<proteinExistence type="predicted"/>
<accession>A0A7C3VHB2</accession>
<dbReference type="SUPFAM" id="SSF53448">
    <property type="entry name" value="Nucleotide-diphospho-sugar transferases"/>
    <property type="match status" value="1"/>
</dbReference>
<dbReference type="NCBIfam" id="NF045582">
    <property type="entry name" value="Npun_R2823_gen"/>
    <property type="match status" value="1"/>
</dbReference>
<reference evidence="1" key="1">
    <citation type="journal article" date="2020" name="mSystems">
        <title>Genome- and Community-Level Interaction Insights into Carbon Utilization and Element Cycling Functions of Hydrothermarchaeota in Hydrothermal Sediment.</title>
        <authorList>
            <person name="Zhou Z."/>
            <person name="Liu Y."/>
            <person name="Xu W."/>
            <person name="Pan J."/>
            <person name="Luo Z.H."/>
            <person name="Li M."/>
        </authorList>
    </citation>
    <scope>NUCLEOTIDE SEQUENCE [LARGE SCALE GENOMIC DNA]</scope>
    <source>
        <strain evidence="1">SpSt-374</strain>
    </source>
</reference>
<sequence>MDGICTLANDRVYDQLIALLNSIEANAGKHFPVCIYPYDDNTEKIAAAIKHRPQVQLYNNSESIHKWDEFARRVWDTHPTAKQRWQQIGSNGYHRFGTHRRYGAFDGPFDQFLYMDADTLLISPPNTIFAQLESSDWVVYDFQYKDPTHVYEVSSPKLREIFPPERIETEIFCSGLYASKRDIFGEEKREWLISRLKDGEAEILYPMAPDQTILNYMVMRSGLSFANLARQLPPDKRTGNSVTSSHFVTERGMVLDRGNPLTYLHYIGISSSIFARLCQGENLDFPYRDVFLHYRYLGEPENRPQFTTKPQPYNPPPTFTQRLLRKLGLMTKDQ</sequence>
<dbReference type="Gene3D" id="3.90.550.10">
    <property type="entry name" value="Spore Coat Polysaccharide Biosynthesis Protein SpsA, Chain A"/>
    <property type="match status" value="1"/>
</dbReference>
<organism evidence="1">
    <name type="scientific">Planktothricoides sp. SpSt-374</name>
    <dbReference type="NCBI Taxonomy" id="2282167"/>
    <lineage>
        <taxon>Bacteria</taxon>
        <taxon>Bacillati</taxon>
        <taxon>Cyanobacteriota</taxon>
        <taxon>Cyanophyceae</taxon>
        <taxon>Oscillatoriophycideae</taxon>
        <taxon>Oscillatoriales</taxon>
        <taxon>Oscillatoriaceae</taxon>
        <taxon>Planktothricoides</taxon>
    </lineage>
</organism>
<dbReference type="InterPro" id="IPR054619">
    <property type="entry name" value="Npun_R2821-like"/>
</dbReference>
<gene>
    <name evidence="1" type="ORF">ENR15_12385</name>
</gene>
<comment type="caution">
    <text evidence="1">The sequence shown here is derived from an EMBL/GenBank/DDBJ whole genome shotgun (WGS) entry which is preliminary data.</text>
</comment>
<name>A0A7C3VHB2_9CYAN</name>
<evidence type="ECO:0000313" key="1">
    <source>
        <dbReference type="EMBL" id="HGG01412.1"/>
    </source>
</evidence>